<dbReference type="SUPFAM" id="SSF52058">
    <property type="entry name" value="L domain-like"/>
    <property type="match status" value="1"/>
</dbReference>
<evidence type="ECO:0008006" key="5">
    <source>
        <dbReference type="Google" id="ProtNLM"/>
    </source>
</evidence>
<dbReference type="Pfam" id="PF00560">
    <property type="entry name" value="LRR_1"/>
    <property type="match status" value="2"/>
</dbReference>
<dbReference type="GO" id="GO:0016020">
    <property type="term" value="C:membrane"/>
    <property type="evidence" value="ECO:0007669"/>
    <property type="project" value="UniProtKB-SubCell"/>
</dbReference>
<feature type="chain" id="PRO_5023117259" description="Leucine-rich repeat-containing N-terminal plant-type domain-containing protein" evidence="2">
    <location>
        <begin position="28"/>
        <end position="204"/>
    </location>
</feature>
<feature type="signal peptide" evidence="2">
    <location>
        <begin position="1"/>
        <end position="27"/>
    </location>
</feature>
<evidence type="ECO:0000256" key="2">
    <source>
        <dbReference type="SAM" id="SignalP"/>
    </source>
</evidence>
<name>A0A5D2KVW2_GOSTO</name>
<reference evidence="3 4" key="1">
    <citation type="submission" date="2019-07" db="EMBL/GenBank/DDBJ databases">
        <title>WGS assembly of Gossypium tomentosum.</title>
        <authorList>
            <person name="Chen Z.J."/>
            <person name="Sreedasyam A."/>
            <person name="Ando A."/>
            <person name="Song Q."/>
            <person name="De L."/>
            <person name="Hulse-Kemp A."/>
            <person name="Ding M."/>
            <person name="Ye W."/>
            <person name="Kirkbride R."/>
            <person name="Jenkins J."/>
            <person name="Plott C."/>
            <person name="Lovell J."/>
            <person name="Lin Y.-M."/>
            <person name="Vaughn R."/>
            <person name="Liu B."/>
            <person name="Li W."/>
            <person name="Simpson S."/>
            <person name="Scheffler B."/>
            <person name="Saski C."/>
            <person name="Grover C."/>
            <person name="Hu G."/>
            <person name="Conover J."/>
            <person name="Carlson J."/>
            <person name="Shu S."/>
            <person name="Boston L."/>
            <person name="Williams M."/>
            <person name="Peterson D."/>
            <person name="Mcgee K."/>
            <person name="Jones D."/>
            <person name="Wendel J."/>
            <person name="Stelly D."/>
            <person name="Grimwood J."/>
            <person name="Schmutz J."/>
        </authorList>
    </citation>
    <scope>NUCLEOTIDE SEQUENCE [LARGE SCALE GENOMIC DNA]</scope>
    <source>
        <strain evidence="3">7179.01</strain>
    </source>
</reference>
<evidence type="ECO:0000256" key="1">
    <source>
        <dbReference type="ARBA" id="ARBA00004479"/>
    </source>
</evidence>
<keyword evidence="2" id="KW-0732">Signal</keyword>
<dbReference type="InterPro" id="IPR032675">
    <property type="entry name" value="LRR_dom_sf"/>
</dbReference>
<organism evidence="3 4">
    <name type="scientific">Gossypium tomentosum</name>
    <name type="common">Hawaiian cotton</name>
    <name type="synonym">Gossypium sandvicense</name>
    <dbReference type="NCBI Taxonomy" id="34277"/>
    <lineage>
        <taxon>Eukaryota</taxon>
        <taxon>Viridiplantae</taxon>
        <taxon>Streptophyta</taxon>
        <taxon>Embryophyta</taxon>
        <taxon>Tracheophyta</taxon>
        <taxon>Spermatophyta</taxon>
        <taxon>Magnoliopsida</taxon>
        <taxon>eudicotyledons</taxon>
        <taxon>Gunneridae</taxon>
        <taxon>Pentapetalae</taxon>
        <taxon>rosids</taxon>
        <taxon>malvids</taxon>
        <taxon>Malvales</taxon>
        <taxon>Malvaceae</taxon>
        <taxon>Malvoideae</taxon>
        <taxon>Gossypium</taxon>
    </lineage>
</organism>
<sequence>MFFPKPIAFLLSVLLSFIWLRTNKLDAATLPQNEVDVLNRIAKTMGSNDRNFDAGSCNVSDKVDLGAEKNITCTCQNDTCHVTHIIFKHQNLPGGLPPELVNLPYLKVIDFAYNYLNGSIPLEWASMQLEYIFVFVNRLSGSIPTYLGNITSLAYLDLEANQFSGQVPPEIGKLVNLRTLRLSYNRLTGDLPVQLAELKNLTDL</sequence>
<proteinExistence type="predicted"/>
<gene>
    <name evidence="3" type="ORF">ES332_D05G168800v1</name>
</gene>
<dbReference type="PANTHER" id="PTHR48006">
    <property type="entry name" value="LEUCINE-RICH REPEAT-CONTAINING PROTEIN DDB_G0281931-RELATED"/>
    <property type="match status" value="1"/>
</dbReference>
<dbReference type="AlphaFoldDB" id="A0A5D2KVW2"/>
<dbReference type="Proteomes" id="UP000322667">
    <property type="component" value="Chromosome D05"/>
</dbReference>
<evidence type="ECO:0000313" key="4">
    <source>
        <dbReference type="Proteomes" id="UP000322667"/>
    </source>
</evidence>
<keyword evidence="4" id="KW-1185">Reference proteome</keyword>
<dbReference type="GO" id="GO:0004674">
    <property type="term" value="F:protein serine/threonine kinase activity"/>
    <property type="evidence" value="ECO:0007669"/>
    <property type="project" value="TreeGrafter"/>
</dbReference>
<dbReference type="InterPro" id="IPR001611">
    <property type="entry name" value="Leu-rich_rpt"/>
</dbReference>
<protein>
    <recommendedName>
        <fullName evidence="5">Leucine-rich repeat-containing N-terminal plant-type domain-containing protein</fullName>
    </recommendedName>
</protein>
<comment type="subcellular location">
    <subcellularLocation>
        <location evidence="1">Membrane</location>
        <topology evidence="1">Single-pass type I membrane protein</topology>
    </subcellularLocation>
</comment>
<dbReference type="EMBL" id="CM017627">
    <property type="protein sequence ID" value="TYH71197.1"/>
    <property type="molecule type" value="Genomic_DNA"/>
</dbReference>
<dbReference type="PANTHER" id="PTHR48006:SF56">
    <property type="entry name" value="PROTEIN KINASE DOMAIN-CONTAINING PROTEIN"/>
    <property type="match status" value="1"/>
</dbReference>
<evidence type="ECO:0000313" key="3">
    <source>
        <dbReference type="EMBL" id="TYH71197.1"/>
    </source>
</evidence>
<dbReference type="Gene3D" id="3.80.10.10">
    <property type="entry name" value="Ribonuclease Inhibitor"/>
    <property type="match status" value="1"/>
</dbReference>
<dbReference type="FunFam" id="3.80.10.10:FF:000452">
    <property type="entry name" value="Probable LRR receptor-like serine/threonine-protein kinase RFK1"/>
    <property type="match status" value="1"/>
</dbReference>
<accession>A0A5D2KVW2</accession>
<dbReference type="InterPro" id="IPR051824">
    <property type="entry name" value="LRR_Rcpt-Like_S/T_Kinase"/>
</dbReference>